<accession>X1GAI2</accession>
<sequence length="72" mass="8533">PCERCKNGKYYHCFLNKCTKNSIVKSLINTVEMYLHHKILNIYDKIDMYISPSKFLINKGLICKRSLNHNQI</sequence>
<reference evidence="1" key="1">
    <citation type="journal article" date="2014" name="Front. Microbiol.">
        <title>High frequency of phylogenetically diverse reductive dehalogenase-homologous genes in deep subseafloor sedimentary metagenomes.</title>
        <authorList>
            <person name="Kawai M."/>
            <person name="Futagami T."/>
            <person name="Toyoda A."/>
            <person name="Takaki Y."/>
            <person name="Nishi S."/>
            <person name="Hori S."/>
            <person name="Arai W."/>
            <person name="Tsubouchi T."/>
            <person name="Morono Y."/>
            <person name="Uchiyama I."/>
            <person name="Ito T."/>
            <person name="Fujiyama A."/>
            <person name="Inagaki F."/>
            <person name="Takami H."/>
        </authorList>
    </citation>
    <scope>NUCLEOTIDE SEQUENCE</scope>
    <source>
        <strain evidence="1">Expedition CK06-06</strain>
    </source>
</reference>
<name>X1GAI2_9ZZZZ</name>
<dbReference type="EMBL" id="BARU01013873">
    <property type="protein sequence ID" value="GAH41840.1"/>
    <property type="molecule type" value="Genomic_DNA"/>
</dbReference>
<gene>
    <name evidence="1" type="ORF">S03H2_24804</name>
</gene>
<organism evidence="1">
    <name type="scientific">marine sediment metagenome</name>
    <dbReference type="NCBI Taxonomy" id="412755"/>
    <lineage>
        <taxon>unclassified sequences</taxon>
        <taxon>metagenomes</taxon>
        <taxon>ecological metagenomes</taxon>
    </lineage>
</organism>
<evidence type="ECO:0000313" key="1">
    <source>
        <dbReference type="EMBL" id="GAH41840.1"/>
    </source>
</evidence>
<comment type="caution">
    <text evidence="1">The sequence shown here is derived from an EMBL/GenBank/DDBJ whole genome shotgun (WGS) entry which is preliminary data.</text>
</comment>
<dbReference type="AlphaFoldDB" id="X1GAI2"/>
<protein>
    <submittedName>
        <fullName evidence="1">Uncharacterized protein</fullName>
    </submittedName>
</protein>
<feature type="non-terminal residue" evidence="1">
    <location>
        <position position="1"/>
    </location>
</feature>
<proteinExistence type="predicted"/>